<comment type="caution">
    <text evidence="4">The sequence shown here is derived from an EMBL/GenBank/DDBJ whole genome shotgun (WGS) entry which is preliminary data.</text>
</comment>
<protein>
    <recommendedName>
        <fullName evidence="3">HMA domain-containing protein</fullName>
    </recommendedName>
</protein>
<dbReference type="PANTHER" id="PTHR22814">
    <property type="entry name" value="COPPER TRANSPORT PROTEIN ATOX1-RELATED"/>
    <property type="match status" value="1"/>
</dbReference>
<evidence type="ECO:0000313" key="5">
    <source>
        <dbReference type="Proteomes" id="UP001190926"/>
    </source>
</evidence>
<dbReference type="SUPFAM" id="SSF55008">
    <property type="entry name" value="HMA, heavy metal-associated domain"/>
    <property type="match status" value="1"/>
</dbReference>
<reference evidence="4 5" key="1">
    <citation type="journal article" date="2021" name="Nat. Commun.">
        <title>Incipient diploidization of the medicinal plant Perilla within 10,000 years.</title>
        <authorList>
            <person name="Zhang Y."/>
            <person name="Shen Q."/>
            <person name="Leng L."/>
            <person name="Zhang D."/>
            <person name="Chen S."/>
            <person name="Shi Y."/>
            <person name="Ning Z."/>
            <person name="Chen S."/>
        </authorList>
    </citation>
    <scope>NUCLEOTIDE SEQUENCE [LARGE SCALE GENOMIC DNA]</scope>
    <source>
        <strain evidence="5">cv. PC099</strain>
    </source>
</reference>
<dbReference type="AlphaFoldDB" id="A0AAD4J379"/>
<dbReference type="GO" id="GO:0009626">
    <property type="term" value="P:plant-type hypersensitive response"/>
    <property type="evidence" value="ECO:0007669"/>
    <property type="project" value="UniProtKB-KW"/>
</dbReference>
<dbReference type="InterPro" id="IPR036163">
    <property type="entry name" value="HMA_dom_sf"/>
</dbReference>
<dbReference type="Gene3D" id="3.30.70.100">
    <property type="match status" value="1"/>
</dbReference>
<evidence type="ECO:0000313" key="4">
    <source>
        <dbReference type="EMBL" id="KAH6826026.1"/>
    </source>
</evidence>
<feature type="domain" description="HMA" evidence="3">
    <location>
        <begin position="7"/>
        <end position="70"/>
    </location>
</feature>
<dbReference type="Pfam" id="PF00403">
    <property type="entry name" value="HMA"/>
    <property type="match status" value="1"/>
</dbReference>
<gene>
    <name evidence="4" type="ORF">C2S53_001463</name>
</gene>
<dbReference type="GO" id="GO:0016020">
    <property type="term" value="C:membrane"/>
    <property type="evidence" value="ECO:0007669"/>
    <property type="project" value="UniProtKB-SubCell"/>
</dbReference>
<name>A0AAD4J379_PERFH</name>
<proteinExistence type="predicted"/>
<dbReference type="EMBL" id="SDAM02000167">
    <property type="protein sequence ID" value="KAH6826026.1"/>
    <property type="molecule type" value="Genomic_DNA"/>
</dbReference>
<evidence type="ECO:0000256" key="1">
    <source>
        <dbReference type="ARBA" id="ARBA00004170"/>
    </source>
</evidence>
<evidence type="ECO:0000259" key="3">
    <source>
        <dbReference type="PROSITE" id="PS50846"/>
    </source>
</evidence>
<organism evidence="4 5">
    <name type="scientific">Perilla frutescens var. hirtella</name>
    <name type="common">Perilla citriodora</name>
    <name type="synonym">Perilla setoyensis</name>
    <dbReference type="NCBI Taxonomy" id="608512"/>
    <lineage>
        <taxon>Eukaryota</taxon>
        <taxon>Viridiplantae</taxon>
        <taxon>Streptophyta</taxon>
        <taxon>Embryophyta</taxon>
        <taxon>Tracheophyta</taxon>
        <taxon>Spermatophyta</taxon>
        <taxon>Magnoliopsida</taxon>
        <taxon>eudicotyledons</taxon>
        <taxon>Gunneridae</taxon>
        <taxon>Pentapetalae</taxon>
        <taxon>asterids</taxon>
        <taxon>lamiids</taxon>
        <taxon>Lamiales</taxon>
        <taxon>Lamiaceae</taxon>
        <taxon>Nepetoideae</taxon>
        <taxon>Elsholtzieae</taxon>
        <taxon>Perilla</taxon>
    </lineage>
</organism>
<comment type="subcellular location">
    <subcellularLocation>
        <location evidence="1">Membrane</location>
        <topology evidence="1">Peripheral membrane protein</topology>
    </subcellularLocation>
</comment>
<dbReference type="PANTHER" id="PTHR22814:SF287">
    <property type="entry name" value="COPPER TRANSPORT PROTEIN ATX1"/>
    <property type="match status" value="1"/>
</dbReference>
<keyword evidence="5" id="KW-1185">Reference proteome</keyword>
<dbReference type="InterPro" id="IPR006121">
    <property type="entry name" value="HMA_dom"/>
</dbReference>
<dbReference type="Proteomes" id="UP001190926">
    <property type="component" value="Unassembled WGS sequence"/>
</dbReference>
<accession>A0AAD4J379</accession>
<evidence type="ECO:0000256" key="2">
    <source>
        <dbReference type="ARBA" id="ARBA00022723"/>
    </source>
</evidence>
<dbReference type="PROSITE" id="PS50846">
    <property type="entry name" value="HMA_2"/>
    <property type="match status" value="1"/>
</dbReference>
<dbReference type="GO" id="GO:0046872">
    <property type="term" value="F:metal ion binding"/>
    <property type="evidence" value="ECO:0007669"/>
    <property type="project" value="UniProtKB-KW"/>
</dbReference>
<keyword evidence="2" id="KW-0479">Metal-binding</keyword>
<sequence>MAGKSSRITALKVRHICCEAYKEKLQKKLLKHEGVCSVEMNPEKSLVLVRGKVDPNSLLHVVARTGKHAEIVCSNKKPSHKKCCSSSEKSYRHSCCQDHTKSHKIEREEQHKCEDYVPPFVDEGMSRDHFWRPMPMFHDTAAPFSGFLDHQYHGGAPFWHQPRLFPPPPPAGFRGRHWPGVYGYGY</sequence>